<name>A0A816V4V4_BRANA</name>
<comment type="similarity">
    <text evidence="1">Belongs to the senescence regulator S40 family.</text>
</comment>
<dbReference type="AlphaFoldDB" id="A0A816V4V4"/>
<dbReference type="InterPro" id="IPR007608">
    <property type="entry name" value="Senescence_reg_S40"/>
</dbReference>
<dbReference type="PANTHER" id="PTHR46525:SF6">
    <property type="entry name" value="ARABIDOPSIS THALIANA GENOMIC DNA, CHROMOSOME 5, P1 CLONE:MOK16"/>
    <property type="match status" value="1"/>
</dbReference>
<accession>A0A816V4V4</accession>
<sequence length="195" mass="22023">MASRKHFFGKPNYIYPQPEPDMSENDENVFEFDESDIHNLGDHRLPSSFEAKRSISISRLRRKPAKVGDSSVSVNRKAPKTGSLPVNIPDWSKILKSEYKSHVVPDDDTDEDDEDEEDTNDGDTAAATGGRRIIPPHEYLARRRGSSFTMHEGIGGTAKGRDLRILRNVIWEKIGFLDYIQLIINPIGNIDMLIS</sequence>
<protein>
    <submittedName>
        <fullName evidence="3">(rape) hypothetical protein</fullName>
    </submittedName>
</protein>
<feature type="region of interest" description="Disordered" evidence="2">
    <location>
        <begin position="1"/>
        <end position="26"/>
    </location>
</feature>
<organism evidence="3">
    <name type="scientific">Brassica napus</name>
    <name type="common">Rape</name>
    <dbReference type="NCBI Taxonomy" id="3708"/>
    <lineage>
        <taxon>Eukaryota</taxon>
        <taxon>Viridiplantae</taxon>
        <taxon>Streptophyta</taxon>
        <taxon>Embryophyta</taxon>
        <taxon>Tracheophyta</taxon>
        <taxon>Spermatophyta</taxon>
        <taxon>Magnoliopsida</taxon>
        <taxon>eudicotyledons</taxon>
        <taxon>Gunneridae</taxon>
        <taxon>Pentapetalae</taxon>
        <taxon>rosids</taxon>
        <taxon>malvids</taxon>
        <taxon>Brassicales</taxon>
        <taxon>Brassicaceae</taxon>
        <taxon>Brassiceae</taxon>
        <taxon>Brassica</taxon>
    </lineage>
</organism>
<evidence type="ECO:0000256" key="2">
    <source>
        <dbReference type="SAM" id="MobiDB-lite"/>
    </source>
</evidence>
<dbReference type="PANTHER" id="PTHR46525">
    <property type="entry name" value="EMB|CAB72159.1"/>
    <property type="match status" value="1"/>
</dbReference>
<reference evidence="3" key="1">
    <citation type="submission" date="2021-01" db="EMBL/GenBank/DDBJ databases">
        <authorList>
            <consortium name="Genoscope - CEA"/>
            <person name="William W."/>
        </authorList>
    </citation>
    <scope>NUCLEOTIDE SEQUENCE</scope>
</reference>
<dbReference type="GO" id="GO:0010150">
    <property type="term" value="P:leaf senescence"/>
    <property type="evidence" value="ECO:0007669"/>
    <property type="project" value="UniProtKB-ARBA"/>
</dbReference>
<feature type="region of interest" description="Disordered" evidence="2">
    <location>
        <begin position="102"/>
        <end position="133"/>
    </location>
</feature>
<evidence type="ECO:0000256" key="1">
    <source>
        <dbReference type="ARBA" id="ARBA00034773"/>
    </source>
</evidence>
<dbReference type="Proteomes" id="UP001295469">
    <property type="component" value="Chromosome A03"/>
</dbReference>
<feature type="compositionally biased region" description="Acidic residues" evidence="2">
    <location>
        <begin position="106"/>
        <end position="121"/>
    </location>
</feature>
<dbReference type="EMBL" id="HG994357">
    <property type="protein sequence ID" value="CAF2118280.1"/>
    <property type="molecule type" value="Genomic_DNA"/>
</dbReference>
<gene>
    <name evidence="3" type="ORF">DARMORV10_A03P01080.1</name>
</gene>
<dbReference type="Pfam" id="PF04520">
    <property type="entry name" value="Senescence_reg"/>
    <property type="match status" value="1"/>
</dbReference>
<feature type="region of interest" description="Disordered" evidence="2">
    <location>
        <begin position="53"/>
        <end position="85"/>
    </location>
</feature>
<evidence type="ECO:0000313" key="3">
    <source>
        <dbReference type="EMBL" id="CAF2118280.1"/>
    </source>
</evidence>
<proteinExistence type="inferred from homology"/>